<protein>
    <submittedName>
        <fullName evidence="2">Uncharacterized protein</fullName>
    </submittedName>
</protein>
<feature type="transmembrane region" description="Helical" evidence="1">
    <location>
        <begin position="20"/>
        <end position="46"/>
    </location>
</feature>
<evidence type="ECO:0000313" key="5">
    <source>
        <dbReference type="EMBL" id="CAF3591777.1"/>
    </source>
</evidence>
<proteinExistence type="predicted"/>
<keyword evidence="1" id="KW-0812">Transmembrane</keyword>
<evidence type="ECO:0000313" key="3">
    <source>
        <dbReference type="EMBL" id="CAF0725807.1"/>
    </source>
</evidence>
<evidence type="ECO:0000256" key="1">
    <source>
        <dbReference type="SAM" id="Phobius"/>
    </source>
</evidence>
<sequence>MQTVRDKAAALRSGGGAAGWAPVLIAMCSLGCCLLVIALVIILSLIPVMVTDDTVAAKTVTSKTSSVTTAVADARRKRVTTYGLENYIGDQVGPTGLSQIKTNWVKYLPTNKHIRDIEIESCSLGYEANTDSTMILTCLYKAIYGDNCGSEDCQNAAGTATRSAFQGMPASVFTLYSVAMYSNGVLAGYATVLRGSKIIFVSPIYPWYSSHDAGASPATKAMTTASMTTASG</sequence>
<dbReference type="Proteomes" id="UP000663844">
    <property type="component" value="Unassembled WGS sequence"/>
</dbReference>
<dbReference type="Proteomes" id="UP000663860">
    <property type="component" value="Unassembled WGS sequence"/>
</dbReference>
<dbReference type="Proteomes" id="UP000663868">
    <property type="component" value="Unassembled WGS sequence"/>
</dbReference>
<evidence type="ECO:0000313" key="6">
    <source>
        <dbReference type="Proteomes" id="UP000663860"/>
    </source>
</evidence>
<keyword evidence="1" id="KW-1133">Transmembrane helix</keyword>
<evidence type="ECO:0000313" key="2">
    <source>
        <dbReference type="EMBL" id="CAF0714526.1"/>
    </source>
</evidence>
<accession>A0A813M9P1</accession>
<comment type="caution">
    <text evidence="2">The sequence shown here is derived from an EMBL/GenBank/DDBJ whole genome shotgun (WGS) entry which is preliminary data.</text>
</comment>
<dbReference type="AlphaFoldDB" id="A0A813M9P1"/>
<dbReference type="EMBL" id="CAJNOG010000003">
    <property type="protein sequence ID" value="CAF0725807.1"/>
    <property type="molecule type" value="Genomic_DNA"/>
</dbReference>
<dbReference type="EMBL" id="CAJOAZ010000162">
    <property type="protein sequence ID" value="CAF3559500.1"/>
    <property type="molecule type" value="Genomic_DNA"/>
</dbReference>
<dbReference type="Proteomes" id="UP000663845">
    <property type="component" value="Unassembled WGS sequence"/>
</dbReference>
<name>A0A813M9P1_9BILA</name>
<dbReference type="EMBL" id="CAJOBB010000163">
    <property type="protein sequence ID" value="CAF3591777.1"/>
    <property type="molecule type" value="Genomic_DNA"/>
</dbReference>
<reference evidence="2" key="1">
    <citation type="submission" date="2021-02" db="EMBL/GenBank/DDBJ databases">
        <authorList>
            <person name="Nowell W R."/>
        </authorList>
    </citation>
    <scope>NUCLEOTIDE SEQUENCE</scope>
</reference>
<gene>
    <name evidence="2" type="ORF">IZO911_LOCUS710</name>
    <name evidence="3" type="ORF">JYZ213_LOCUS767</name>
    <name evidence="5" type="ORF">KXQ929_LOCUS4662</name>
    <name evidence="4" type="ORF">OXD698_LOCUS4342</name>
</gene>
<organism evidence="2 6">
    <name type="scientific">Adineta steineri</name>
    <dbReference type="NCBI Taxonomy" id="433720"/>
    <lineage>
        <taxon>Eukaryota</taxon>
        <taxon>Metazoa</taxon>
        <taxon>Spiralia</taxon>
        <taxon>Gnathifera</taxon>
        <taxon>Rotifera</taxon>
        <taxon>Eurotatoria</taxon>
        <taxon>Bdelloidea</taxon>
        <taxon>Adinetida</taxon>
        <taxon>Adinetidae</taxon>
        <taxon>Adineta</taxon>
    </lineage>
</organism>
<evidence type="ECO:0000313" key="4">
    <source>
        <dbReference type="EMBL" id="CAF3559500.1"/>
    </source>
</evidence>
<keyword evidence="1" id="KW-0472">Membrane</keyword>
<dbReference type="EMBL" id="CAJNOE010000003">
    <property type="protein sequence ID" value="CAF0714526.1"/>
    <property type="molecule type" value="Genomic_DNA"/>
</dbReference>